<keyword evidence="4 7" id="KW-0813">Transport</keyword>
<dbReference type="OrthoDB" id="7738at2157"/>
<evidence type="ECO:0000256" key="5">
    <source>
        <dbReference type="ARBA" id="ARBA00022490"/>
    </source>
</evidence>
<dbReference type="FunFam" id="1.20.58.220:FF:000004">
    <property type="entry name" value="Phosphate-specific transport system accessory protein PhoU"/>
    <property type="match status" value="1"/>
</dbReference>
<dbReference type="EMBL" id="AOMA01000116">
    <property type="protein sequence ID" value="EMA36354.1"/>
    <property type="molecule type" value="Genomic_DNA"/>
</dbReference>
<dbReference type="GO" id="GO:0005737">
    <property type="term" value="C:cytoplasm"/>
    <property type="evidence" value="ECO:0007669"/>
    <property type="project" value="UniProtKB-SubCell"/>
</dbReference>
<evidence type="ECO:0000256" key="1">
    <source>
        <dbReference type="ARBA" id="ARBA00004496"/>
    </source>
</evidence>
<feature type="domain" description="PhoU" evidence="8">
    <location>
        <begin position="17"/>
        <end position="105"/>
    </location>
</feature>
<evidence type="ECO:0000259" key="8">
    <source>
        <dbReference type="Pfam" id="PF01895"/>
    </source>
</evidence>
<dbReference type="PANTHER" id="PTHR42930:SF3">
    <property type="entry name" value="PHOSPHATE-SPECIFIC TRANSPORT SYSTEM ACCESSORY PROTEIN PHOU"/>
    <property type="match status" value="1"/>
</dbReference>
<dbReference type="InterPro" id="IPR028366">
    <property type="entry name" value="PhoU"/>
</dbReference>
<proteinExistence type="inferred from homology"/>
<name>M0LVF3_9EURY</name>
<protein>
    <recommendedName>
        <fullName evidence="7">Phosphate-specific transport system accessory protein PhoU</fullName>
    </recommendedName>
</protein>
<dbReference type="InterPro" id="IPR026022">
    <property type="entry name" value="PhoU_dom"/>
</dbReference>
<evidence type="ECO:0000313" key="9">
    <source>
        <dbReference type="EMBL" id="EMA36354.1"/>
    </source>
</evidence>
<dbReference type="AlphaFoldDB" id="M0LVF3"/>
<keyword evidence="10" id="KW-1185">Reference proteome</keyword>
<dbReference type="GO" id="GO:0030643">
    <property type="term" value="P:intracellular phosphate ion homeostasis"/>
    <property type="evidence" value="ECO:0007669"/>
    <property type="project" value="InterPro"/>
</dbReference>
<dbReference type="GO" id="GO:0045936">
    <property type="term" value="P:negative regulation of phosphate metabolic process"/>
    <property type="evidence" value="ECO:0007669"/>
    <property type="project" value="InterPro"/>
</dbReference>
<evidence type="ECO:0000256" key="2">
    <source>
        <dbReference type="ARBA" id="ARBA00008107"/>
    </source>
</evidence>
<keyword evidence="5 7" id="KW-0963">Cytoplasm</keyword>
<sequence>MAREQYQRELEALREAVLEMGALVQTQFDRAVTALAGHETEITRQVVESEDRINEYYLDIERKCIELLGLQQPVASDLRFIASSFKISTDLDRIGDIAVKIAERTEAGLPAMETAVDIPSIAQESATMVADAIDAFESSDTDACQEIIARDDQIDQLAKHASRQVFHETATLDAAIVDLDEHHERVLRLVITVADIEHVADHATNVAARTVYMVTGDDSLLE</sequence>
<evidence type="ECO:0000256" key="3">
    <source>
        <dbReference type="ARBA" id="ARBA00011738"/>
    </source>
</evidence>
<gene>
    <name evidence="9" type="ORF">C446_11872</name>
</gene>
<organism evidence="9 10">
    <name type="scientific">Halobiforma nitratireducens JCM 10879</name>
    <dbReference type="NCBI Taxonomy" id="1227454"/>
    <lineage>
        <taxon>Archaea</taxon>
        <taxon>Methanobacteriati</taxon>
        <taxon>Methanobacteriota</taxon>
        <taxon>Stenosarchaea group</taxon>
        <taxon>Halobacteria</taxon>
        <taxon>Halobacteriales</taxon>
        <taxon>Natrialbaceae</taxon>
        <taxon>Halobiforma</taxon>
    </lineage>
</organism>
<dbReference type="RefSeq" id="WP_006673281.1">
    <property type="nucleotide sequence ID" value="NZ_AOMA01000116.1"/>
</dbReference>
<evidence type="ECO:0000256" key="6">
    <source>
        <dbReference type="ARBA" id="ARBA00022592"/>
    </source>
</evidence>
<dbReference type="Proteomes" id="UP000011607">
    <property type="component" value="Unassembled WGS sequence"/>
</dbReference>
<dbReference type="PIRSF" id="PIRSF003107">
    <property type="entry name" value="PhoU"/>
    <property type="match status" value="1"/>
</dbReference>
<comment type="function">
    <text evidence="7">Plays a role in the regulation of phosphate uptake.</text>
</comment>
<evidence type="ECO:0000256" key="4">
    <source>
        <dbReference type="ARBA" id="ARBA00022448"/>
    </source>
</evidence>
<dbReference type="PANTHER" id="PTHR42930">
    <property type="entry name" value="PHOSPHATE-SPECIFIC TRANSPORT SYSTEM ACCESSORY PROTEIN PHOU"/>
    <property type="match status" value="1"/>
</dbReference>
<comment type="subunit">
    <text evidence="3 7">Homodimer.</text>
</comment>
<reference evidence="9 10" key="1">
    <citation type="journal article" date="2014" name="PLoS Genet.">
        <title>Phylogenetically driven sequencing of extremely halophilic archaea reveals strategies for static and dynamic osmo-response.</title>
        <authorList>
            <person name="Becker E.A."/>
            <person name="Seitzer P.M."/>
            <person name="Tritt A."/>
            <person name="Larsen D."/>
            <person name="Krusor M."/>
            <person name="Yao A.I."/>
            <person name="Wu D."/>
            <person name="Madern D."/>
            <person name="Eisen J.A."/>
            <person name="Darling A.E."/>
            <person name="Facciotti M.T."/>
        </authorList>
    </citation>
    <scope>NUCLEOTIDE SEQUENCE [LARGE SCALE GENOMIC DNA]</scope>
    <source>
        <strain evidence="9 10">JCM 10879</strain>
    </source>
</reference>
<dbReference type="GO" id="GO:0006817">
    <property type="term" value="P:phosphate ion transport"/>
    <property type="evidence" value="ECO:0007669"/>
    <property type="project" value="UniProtKB-KW"/>
</dbReference>
<dbReference type="Gene3D" id="1.20.58.220">
    <property type="entry name" value="Phosphate transport system protein phou homolog 2, domain 2"/>
    <property type="match status" value="1"/>
</dbReference>
<comment type="similarity">
    <text evidence="2 7">Belongs to the PhoU family.</text>
</comment>
<dbReference type="STRING" id="1227454.C446_11872"/>
<evidence type="ECO:0000256" key="7">
    <source>
        <dbReference type="PIRNR" id="PIRNR003107"/>
    </source>
</evidence>
<accession>M0LVF3</accession>
<comment type="caution">
    <text evidence="9">The sequence shown here is derived from an EMBL/GenBank/DDBJ whole genome shotgun (WGS) entry which is preliminary data.</text>
</comment>
<dbReference type="PATRIC" id="fig|1227454.3.peg.2418"/>
<dbReference type="InterPro" id="IPR038078">
    <property type="entry name" value="PhoU-like_sf"/>
</dbReference>
<dbReference type="SUPFAM" id="SSF109755">
    <property type="entry name" value="PhoU-like"/>
    <property type="match status" value="1"/>
</dbReference>
<feature type="domain" description="PhoU" evidence="8">
    <location>
        <begin position="120"/>
        <end position="209"/>
    </location>
</feature>
<dbReference type="NCBIfam" id="TIGR02135">
    <property type="entry name" value="phoU_full"/>
    <property type="match status" value="1"/>
</dbReference>
<dbReference type="Pfam" id="PF01895">
    <property type="entry name" value="PhoU"/>
    <property type="match status" value="2"/>
</dbReference>
<evidence type="ECO:0000313" key="10">
    <source>
        <dbReference type="Proteomes" id="UP000011607"/>
    </source>
</evidence>
<comment type="subcellular location">
    <subcellularLocation>
        <location evidence="1 7">Cytoplasm</location>
    </subcellularLocation>
</comment>
<dbReference type="eggNOG" id="arCOG00232">
    <property type="taxonomic scope" value="Archaea"/>
</dbReference>
<keyword evidence="6 7" id="KW-0592">Phosphate transport</keyword>